<proteinExistence type="predicted"/>
<organism evidence="1 2">
    <name type="scientific">Desulfovibrio legallii</name>
    <dbReference type="NCBI Taxonomy" id="571438"/>
    <lineage>
        <taxon>Bacteria</taxon>
        <taxon>Pseudomonadati</taxon>
        <taxon>Thermodesulfobacteriota</taxon>
        <taxon>Desulfovibrionia</taxon>
        <taxon>Desulfovibrionales</taxon>
        <taxon>Desulfovibrionaceae</taxon>
        <taxon>Desulfovibrio</taxon>
    </lineage>
</organism>
<dbReference type="PANTHER" id="PTHR40697">
    <property type="entry name" value="ACETOIN CATABOLISM PROTEIN X"/>
    <property type="match status" value="1"/>
</dbReference>
<dbReference type="GO" id="GO:0051287">
    <property type="term" value="F:NAD binding"/>
    <property type="evidence" value="ECO:0007669"/>
    <property type="project" value="UniProtKB-ARBA"/>
</dbReference>
<dbReference type="InterPro" id="IPR016064">
    <property type="entry name" value="NAD/diacylglycerol_kinase_sf"/>
</dbReference>
<dbReference type="Gene3D" id="3.40.50.10330">
    <property type="entry name" value="Probable inorganic polyphosphate/atp-NAD kinase, domain 1"/>
    <property type="match status" value="1"/>
</dbReference>
<sequence length="337" mass="35644">MKAAIIANPASGKDIRRLVAHGSVFDNQEKVRMVRRILVGLAAAGVRDVLYMPEGYGIVPRALGDLDALETPVNVAPVDIYAHNTQEDTVNAAAAMQEAGVAVIIVMGGDGTSRAACKGARQTPILPLSTGTNNVFPIMAEATVAGLAAGVLACGGVSRDEGCTRPTYLEVLVNGAVRDLALVDVAVYDDIFLASRAVWDITRVSQLFCSRCKPESIGLSAVGGQLERIGPEEPRGLALELDPDFACKVRAAICPGLFADVGVAKVREMRPGAAVPVGLAPCVLALDGEREVEVHAEERAAVRLAQDRLYVADVEKILEYARQRGLFLRGAQVCYAN</sequence>
<name>A0A1G7J4S0_9BACT</name>
<dbReference type="AlphaFoldDB" id="A0A1G7J4S0"/>
<reference evidence="2" key="1">
    <citation type="submission" date="2016-10" db="EMBL/GenBank/DDBJ databases">
        <authorList>
            <person name="Varghese N."/>
            <person name="Submissions S."/>
        </authorList>
    </citation>
    <scope>NUCLEOTIDE SEQUENCE [LARGE SCALE GENOMIC DNA]</scope>
    <source>
        <strain evidence="2">KHC7</strain>
    </source>
</reference>
<dbReference type="PANTHER" id="PTHR40697:SF3">
    <property type="entry name" value="ACETOIN CATABOLISM PROTEIN X"/>
    <property type="match status" value="1"/>
</dbReference>
<dbReference type="GO" id="GO:0005524">
    <property type="term" value="F:ATP binding"/>
    <property type="evidence" value="ECO:0007669"/>
    <property type="project" value="UniProtKB-ARBA"/>
</dbReference>
<evidence type="ECO:0000313" key="1">
    <source>
        <dbReference type="EMBL" id="SDF19972.1"/>
    </source>
</evidence>
<protein>
    <submittedName>
        <fullName evidence="1">ATP-NAD kinase</fullName>
    </submittedName>
</protein>
<dbReference type="InterPro" id="IPR017438">
    <property type="entry name" value="ATP-NAD_kinase_N"/>
</dbReference>
<dbReference type="STRING" id="571438.SAMN05192586_102190"/>
<dbReference type="InterPro" id="IPR039065">
    <property type="entry name" value="AcoX-like"/>
</dbReference>
<dbReference type="SUPFAM" id="SSF111331">
    <property type="entry name" value="NAD kinase/diacylglycerol kinase-like"/>
    <property type="match status" value="1"/>
</dbReference>
<dbReference type="EMBL" id="FNBX01000002">
    <property type="protein sequence ID" value="SDF19972.1"/>
    <property type="molecule type" value="Genomic_DNA"/>
</dbReference>
<accession>A0A1G7J4S0</accession>
<dbReference type="GO" id="GO:0003951">
    <property type="term" value="F:NAD+ kinase activity"/>
    <property type="evidence" value="ECO:0007669"/>
    <property type="project" value="InterPro"/>
</dbReference>
<dbReference type="PIRSF" id="PIRSF018567">
    <property type="entry name" value="AcoX"/>
    <property type="match status" value="1"/>
</dbReference>
<dbReference type="InterPro" id="IPR011391">
    <property type="entry name" value="AcoX_kinase"/>
</dbReference>
<keyword evidence="1" id="KW-0418">Kinase</keyword>
<dbReference type="Pfam" id="PF01513">
    <property type="entry name" value="NAD_kinase"/>
    <property type="match status" value="1"/>
</dbReference>
<dbReference type="RefSeq" id="WP_257243102.1">
    <property type="nucleotide sequence ID" value="NZ_FNBX01000002.1"/>
</dbReference>
<evidence type="ECO:0000313" key="2">
    <source>
        <dbReference type="Proteomes" id="UP000199355"/>
    </source>
</evidence>
<keyword evidence="1" id="KW-0808">Transferase</keyword>
<gene>
    <name evidence="1" type="ORF">SAMN05192586_102190</name>
</gene>
<dbReference type="GO" id="GO:0006741">
    <property type="term" value="P:NADP+ biosynthetic process"/>
    <property type="evidence" value="ECO:0007669"/>
    <property type="project" value="InterPro"/>
</dbReference>
<dbReference type="Proteomes" id="UP000199355">
    <property type="component" value="Unassembled WGS sequence"/>
</dbReference>
<dbReference type="InterPro" id="IPR002504">
    <property type="entry name" value="NADK"/>
</dbReference>
<keyword evidence="2" id="KW-1185">Reference proteome</keyword>